<evidence type="ECO:0000259" key="1">
    <source>
        <dbReference type="Pfam" id="PF00535"/>
    </source>
</evidence>
<evidence type="ECO:0000313" key="3">
    <source>
        <dbReference type="Proteomes" id="UP000292884"/>
    </source>
</evidence>
<dbReference type="OrthoDB" id="597270at2"/>
<dbReference type="Proteomes" id="UP000292884">
    <property type="component" value="Unassembled WGS sequence"/>
</dbReference>
<comment type="caution">
    <text evidence="2">The sequence shown here is derived from an EMBL/GenBank/DDBJ whole genome shotgun (WGS) entry which is preliminary data.</text>
</comment>
<organism evidence="2 3">
    <name type="scientific">Pedobacter frigiditerrae</name>
    <dbReference type="NCBI Taxonomy" id="2530452"/>
    <lineage>
        <taxon>Bacteria</taxon>
        <taxon>Pseudomonadati</taxon>
        <taxon>Bacteroidota</taxon>
        <taxon>Sphingobacteriia</taxon>
        <taxon>Sphingobacteriales</taxon>
        <taxon>Sphingobacteriaceae</taxon>
        <taxon>Pedobacter</taxon>
    </lineage>
</organism>
<keyword evidence="3" id="KW-1185">Reference proteome</keyword>
<evidence type="ECO:0000313" key="2">
    <source>
        <dbReference type="EMBL" id="TCC92255.1"/>
    </source>
</evidence>
<dbReference type="EMBL" id="SJSK01000002">
    <property type="protein sequence ID" value="TCC92255.1"/>
    <property type="molecule type" value="Genomic_DNA"/>
</dbReference>
<feature type="domain" description="Glycosyltransferase 2-like" evidence="1">
    <location>
        <begin position="8"/>
        <end position="133"/>
    </location>
</feature>
<dbReference type="PANTHER" id="PTHR22916">
    <property type="entry name" value="GLYCOSYLTRANSFERASE"/>
    <property type="match status" value="1"/>
</dbReference>
<dbReference type="InterPro" id="IPR001173">
    <property type="entry name" value="Glyco_trans_2-like"/>
</dbReference>
<dbReference type="RefSeq" id="WP_131553195.1">
    <property type="nucleotide sequence ID" value="NZ_SJSK01000002.1"/>
</dbReference>
<dbReference type="PANTHER" id="PTHR22916:SF71">
    <property type="entry name" value="GLYCOSYL TRANSFERASE"/>
    <property type="match status" value="1"/>
</dbReference>
<dbReference type="Pfam" id="PF00535">
    <property type="entry name" value="Glycos_transf_2"/>
    <property type="match status" value="1"/>
</dbReference>
<dbReference type="Gene3D" id="3.90.550.10">
    <property type="entry name" value="Spore Coat Polysaccharide Biosynthesis Protein SpsA, Chain A"/>
    <property type="match status" value="1"/>
</dbReference>
<name>A0A4R0MY94_9SPHI</name>
<dbReference type="CDD" id="cd00761">
    <property type="entry name" value="Glyco_tranf_GTA_type"/>
    <property type="match status" value="1"/>
</dbReference>
<accession>A0A4R0MY94</accession>
<proteinExistence type="predicted"/>
<reference evidence="2 3" key="1">
    <citation type="submission" date="2019-02" db="EMBL/GenBank/DDBJ databases">
        <title>Pedobacter sp. RP-1-13 sp. nov., isolated from Arctic soil.</title>
        <authorList>
            <person name="Dahal R.H."/>
        </authorList>
    </citation>
    <scope>NUCLEOTIDE SEQUENCE [LARGE SCALE GENOMIC DNA]</scope>
    <source>
        <strain evidence="2 3">RP-1-13</strain>
    </source>
</reference>
<dbReference type="InterPro" id="IPR029044">
    <property type="entry name" value="Nucleotide-diphossugar_trans"/>
</dbReference>
<gene>
    <name evidence="2" type="ORF">EZ428_11045</name>
</gene>
<protein>
    <submittedName>
        <fullName evidence="2">Glycosyltransferase family 2 protein</fullName>
    </submittedName>
</protein>
<sequence length="318" mass="36503">MHKQPLVSICIPAYNAAQFIDDCINSLINQSYQNIEIIIVNDGSTDNTLAIIESYNDYRIKIVSQENKGQCSAANLAFELSNGEYIKFFDADDILSQEFIKSQVERLNGRSDAVASAAWGRFYQNDIHTFRLNPEIVWKDMVPLEWLIGSLNGASMMQCGLWLIPRSILKKSGLWNEKLSLINDFDFFIRVLLVSKEVLFSQNAILYYRSGIQNSLSGSKSTKAYLSAYLSTELGIKAILKYENSIRTRKVCANTFKLWSYDFYPLHMELYHKSNNWIKNLGGSDLRFPAGGKTRVLNFLLGWKLAKRLKLYFSRRVY</sequence>
<dbReference type="GO" id="GO:0016758">
    <property type="term" value="F:hexosyltransferase activity"/>
    <property type="evidence" value="ECO:0007669"/>
    <property type="project" value="UniProtKB-ARBA"/>
</dbReference>
<dbReference type="SUPFAM" id="SSF53448">
    <property type="entry name" value="Nucleotide-diphospho-sugar transferases"/>
    <property type="match status" value="1"/>
</dbReference>
<dbReference type="AlphaFoldDB" id="A0A4R0MY94"/>
<keyword evidence="2" id="KW-0808">Transferase</keyword>